<dbReference type="InterPro" id="IPR013655">
    <property type="entry name" value="PAS_fold_3"/>
</dbReference>
<feature type="domain" description="Histidine kinase" evidence="8">
    <location>
        <begin position="836"/>
        <end position="1054"/>
    </location>
</feature>
<dbReference type="SUPFAM" id="SSF55785">
    <property type="entry name" value="PYP-like sensor domain (PAS domain)"/>
    <property type="match status" value="3"/>
</dbReference>
<dbReference type="SMART" id="SM00065">
    <property type="entry name" value="GAF"/>
    <property type="match status" value="1"/>
</dbReference>
<dbReference type="RefSeq" id="WP_089380108.1">
    <property type="nucleotide sequence ID" value="NZ_FZNT01000001.1"/>
</dbReference>
<dbReference type="FunFam" id="3.30.565.10:FF:000006">
    <property type="entry name" value="Sensor histidine kinase WalK"/>
    <property type="match status" value="1"/>
</dbReference>
<dbReference type="Gene3D" id="1.10.287.130">
    <property type="match status" value="1"/>
</dbReference>
<dbReference type="AlphaFoldDB" id="A0A238VHS7"/>
<evidence type="ECO:0000313" key="12">
    <source>
        <dbReference type="EMBL" id="SNR33952.1"/>
    </source>
</evidence>
<keyword evidence="5" id="KW-0418">Kinase</keyword>
<dbReference type="CDD" id="cd00130">
    <property type="entry name" value="PAS"/>
    <property type="match status" value="2"/>
</dbReference>
<dbReference type="OrthoDB" id="9811889at2"/>
<dbReference type="SMART" id="SM00387">
    <property type="entry name" value="HATPase_c"/>
    <property type="match status" value="1"/>
</dbReference>
<dbReference type="GO" id="GO:0009927">
    <property type="term" value="F:histidine phosphotransfer kinase activity"/>
    <property type="evidence" value="ECO:0007669"/>
    <property type="project" value="TreeGrafter"/>
</dbReference>
<dbReference type="InterPro" id="IPR036097">
    <property type="entry name" value="HisK_dim/P_sf"/>
</dbReference>
<dbReference type="InterPro" id="IPR011006">
    <property type="entry name" value="CheY-like_superfamily"/>
</dbReference>
<dbReference type="PANTHER" id="PTHR43047:SF72">
    <property type="entry name" value="OSMOSENSING HISTIDINE PROTEIN KINASE SLN1"/>
    <property type="match status" value="1"/>
</dbReference>
<feature type="domain" description="PAC" evidence="11">
    <location>
        <begin position="358"/>
        <end position="410"/>
    </location>
</feature>
<evidence type="ECO:0000256" key="5">
    <source>
        <dbReference type="ARBA" id="ARBA00022777"/>
    </source>
</evidence>
<dbReference type="Gene3D" id="3.30.450.20">
    <property type="entry name" value="PAS domain"/>
    <property type="match status" value="3"/>
</dbReference>
<gene>
    <name evidence="12" type="ORF">SAMN06265371_101467</name>
</gene>
<dbReference type="Pfam" id="PF02518">
    <property type="entry name" value="HATPase_c"/>
    <property type="match status" value="1"/>
</dbReference>
<dbReference type="Proteomes" id="UP000198384">
    <property type="component" value="Unassembled WGS sequence"/>
</dbReference>
<dbReference type="InterPro" id="IPR000700">
    <property type="entry name" value="PAS-assoc_C"/>
</dbReference>
<dbReference type="SMART" id="SM00086">
    <property type="entry name" value="PAC"/>
    <property type="match status" value="3"/>
</dbReference>
<dbReference type="InterPro" id="IPR036890">
    <property type="entry name" value="HATPase_C_sf"/>
</dbReference>
<evidence type="ECO:0000259" key="8">
    <source>
        <dbReference type="PROSITE" id="PS50109"/>
    </source>
</evidence>
<dbReference type="SMART" id="SM00448">
    <property type="entry name" value="REC"/>
    <property type="match status" value="1"/>
</dbReference>
<dbReference type="Pfam" id="PF13185">
    <property type="entry name" value="GAF_2"/>
    <property type="match status" value="1"/>
</dbReference>
<dbReference type="CDD" id="cd00082">
    <property type="entry name" value="HisKA"/>
    <property type="match status" value="1"/>
</dbReference>
<evidence type="ECO:0000259" key="9">
    <source>
        <dbReference type="PROSITE" id="PS50110"/>
    </source>
</evidence>
<evidence type="ECO:0000256" key="2">
    <source>
        <dbReference type="ARBA" id="ARBA00012438"/>
    </source>
</evidence>
<keyword evidence="13" id="KW-1185">Reference proteome</keyword>
<feature type="domain" description="Response regulatory" evidence="9">
    <location>
        <begin position="1077"/>
        <end position="1192"/>
    </location>
</feature>
<feature type="coiled-coil region" evidence="7">
    <location>
        <begin position="9"/>
        <end position="36"/>
    </location>
</feature>
<dbReference type="Pfam" id="PF00072">
    <property type="entry name" value="Response_reg"/>
    <property type="match status" value="1"/>
</dbReference>
<dbReference type="Pfam" id="PF00512">
    <property type="entry name" value="HisKA"/>
    <property type="match status" value="1"/>
</dbReference>
<protein>
    <recommendedName>
        <fullName evidence="2">histidine kinase</fullName>
        <ecNumber evidence="2">2.7.13.3</ecNumber>
    </recommendedName>
</protein>
<evidence type="ECO:0000259" key="11">
    <source>
        <dbReference type="PROSITE" id="PS50113"/>
    </source>
</evidence>
<keyword evidence="3 6" id="KW-0597">Phosphoprotein</keyword>
<keyword evidence="7" id="KW-0175">Coiled coil</keyword>
<dbReference type="InterPro" id="IPR003018">
    <property type="entry name" value="GAF"/>
</dbReference>
<dbReference type="GO" id="GO:0000155">
    <property type="term" value="F:phosphorelay sensor kinase activity"/>
    <property type="evidence" value="ECO:0007669"/>
    <property type="project" value="InterPro"/>
</dbReference>
<evidence type="ECO:0000256" key="3">
    <source>
        <dbReference type="ARBA" id="ARBA00022553"/>
    </source>
</evidence>
<evidence type="ECO:0000259" key="10">
    <source>
        <dbReference type="PROSITE" id="PS50112"/>
    </source>
</evidence>
<evidence type="ECO:0000313" key="13">
    <source>
        <dbReference type="Proteomes" id="UP000198384"/>
    </source>
</evidence>
<dbReference type="SUPFAM" id="SSF55781">
    <property type="entry name" value="GAF domain-like"/>
    <property type="match status" value="1"/>
</dbReference>
<feature type="domain" description="PAC" evidence="11">
    <location>
        <begin position="767"/>
        <end position="818"/>
    </location>
</feature>
<dbReference type="Gene3D" id="3.30.450.40">
    <property type="match status" value="1"/>
</dbReference>
<dbReference type="EMBL" id="FZNT01000001">
    <property type="protein sequence ID" value="SNR33952.1"/>
    <property type="molecule type" value="Genomic_DNA"/>
</dbReference>
<dbReference type="GO" id="GO:0005886">
    <property type="term" value="C:plasma membrane"/>
    <property type="evidence" value="ECO:0007669"/>
    <property type="project" value="TreeGrafter"/>
</dbReference>
<sequence>MKHNSSLTKEELLIKINQLESKVSELEESLATSSQKKTKYSAIEINQFIDTELQLTNCVINEKNEAQEALKQSEATIQNKLKAITEYKGDMGMLELSDIIDVEVLQSIMNDFYQLTGMLGAVLDISGKVLVAVGWQDICTKFHRCNKETLKNCIESDTKLTKGVPEGTFKAYRCKNNMWDIVTPIIIGEKHVGNVFMGQYFLQDEEPDIDFFKEQAKKYGFNEKEYITALNKAPRFSKEAVNAGMKFYSKLAKLISNLSYSTIQQSRLLTEQKLSEKQLQESKERFELAMAVTKDGIFDWNLETNEIYYSPGWKSILGYTDDELPNDFSIWEKLTNPKDVERSWEMLQEVIDKQGNRFEIKFQMKHKNGHWVDVHSRAEAVFNDKGKAIRMVGTHVDISERKLEEKILDIELKLFEYAVNHSEEELLQKFLDEAEELTKSTIGFYHYIEEDQESISLQTWSSNTINTMCNKSPDVNHHYPISKAGVWVDCIKERKPVIHNDYVNLTHKKGLPEGHAPVIRELVVPVIRGNQIVAVLGVGNKKTDYNESDIKIAQRLADLAWETALRKQAEEKLKNTFDISPSIIAKANIKTGYFVDVNQAVTRILGYSIEEFKSKPLIEFIYPDDIQQTADQVIEQMNGNKTSFFENRYLCKDGSYKWLAWHSTKADKHGIVTAIASDITGYKKVQLKHNQSAKLLEASQSIAKVGGWELDLSNNKLFWTAETYRIHDTSPEEFTCTVDDAIKFYLPEYQVIISEAVHTAIEKGKGFDLELLVKTNKGRIINIRATAEVTLWNGKPLKLTGIFQDITEQKKTEEKLTIALEKALESDRLKSAFLSNMSHEIRTPMNGILGFINLLNKPNLSQSQISEYSAIINKSGDRLLNTINDIIDISKIEAGEVIISIAETPINTLIEELYTFFLPEARRKGLTLKLEPSISKENLSINTDSHKLHGILTNLIKNAIKYTNEGSITLGYIFKQNFIEFFVKDSGIGIPKNRLQAIFNRFEQADIEDANVFEGSGLGLAISKAYTNMLGGEISVESTEGIGSTFKFTVLHNKKNIEMEKQFDYTENITSKIEHLNLLIVEDDVVSSYFLETILEDDFKKINTVENGVEAIEYCKNNQEIDLVLMDIKMPVMNGYDATKEIRKFNKDLLIIAQTAYAMQGDKEKAIEAGCNDYIVKPINKELLLETIHKILE</sequence>
<dbReference type="InterPro" id="IPR003661">
    <property type="entry name" value="HisK_dim/P_dom"/>
</dbReference>
<dbReference type="PANTHER" id="PTHR43047">
    <property type="entry name" value="TWO-COMPONENT HISTIDINE PROTEIN KINASE"/>
    <property type="match status" value="1"/>
</dbReference>
<dbReference type="Gene3D" id="3.40.50.2300">
    <property type="match status" value="1"/>
</dbReference>
<dbReference type="Pfam" id="PF10114">
    <property type="entry name" value="PocR"/>
    <property type="match status" value="1"/>
</dbReference>
<comment type="catalytic activity">
    <reaction evidence="1">
        <text>ATP + protein L-histidine = ADP + protein N-phospho-L-histidine.</text>
        <dbReference type="EC" id="2.7.13.3"/>
    </reaction>
</comment>
<dbReference type="Gene3D" id="3.30.565.10">
    <property type="entry name" value="Histidine kinase-like ATPase, C-terminal domain"/>
    <property type="match status" value="1"/>
</dbReference>
<keyword evidence="4" id="KW-0808">Transferase</keyword>
<dbReference type="PROSITE" id="PS50109">
    <property type="entry name" value="HIS_KIN"/>
    <property type="match status" value="1"/>
</dbReference>
<dbReference type="PRINTS" id="PR00344">
    <property type="entry name" value="BCTRLSENSOR"/>
</dbReference>
<dbReference type="CDD" id="cd16922">
    <property type="entry name" value="HATPase_EvgS-ArcB-TorS-like"/>
    <property type="match status" value="1"/>
</dbReference>
<dbReference type="Pfam" id="PF08447">
    <property type="entry name" value="PAS_3"/>
    <property type="match status" value="3"/>
</dbReference>
<dbReference type="PROSITE" id="PS50112">
    <property type="entry name" value="PAS"/>
    <property type="match status" value="2"/>
</dbReference>
<dbReference type="InterPro" id="IPR018771">
    <property type="entry name" value="PocR_dom"/>
</dbReference>
<evidence type="ECO:0000256" key="7">
    <source>
        <dbReference type="SAM" id="Coils"/>
    </source>
</evidence>
<feature type="domain" description="PAS" evidence="10">
    <location>
        <begin position="569"/>
        <end position="640"/>
    </location>
</feature>
<organism evidence="12 13">
    <name type="scientific">Lutibacter agarilyticus</name>
    <dbReference type="NCBI Taxonomy" id="1109740"/>
    <lineage>
        <taxon>Bacteria</taxon>
        <taxon>Pseudomonadati</taxon>
        <taxon>Bacteroidota</taxon>
        <taxon>Flavobacteriia</taxon>
        <taxon>Flavobacteriales</taxon>
        <taxon>Flavobacteriaceae</taxon>
        <taxon>Lutibacter</taxon>
    </lineage>
</organism>
<dbReference type="NCBIfam" id="TIGR00229">
    <property type="entry name" value="sensory_box"/>
    <property type="match status" value="2"/>
</dbReference>
<proteinExistence type="predicted"/>
<dbReference type="InterPro" id="IPR003594">
    <property type="entry name" value="HATPase_dom"/>
</dbReference>
<evidence type="ECO:0000256" key="1">
    <source>
        <dbReference type="ARBA" id="ARBA00000085"/>
    </source>
</evidence>
<evidence type="ECO:0000256" key="6">
    <source>
        <dbReference type="PROSITE-ProRule" id="PRU00169"/>
    </source>
</evidence>
<dbReference type="SUPFAM" id="SSF47384">
    <property type="entry name" value="Homodimeric domain of signal transducing histidine kinase"/>
    <property type="match status" value="1"/>
</dbReference>
<dbReference type="SMART" id="SM00388">
    <property type="entry name" value="HisKA"/>
    <property type="match status" value="1"/>
</dbReference>
<reference evidence="12 13" key="1">
    <citation type="submission" date="2017-06" db="EMBL/GenBank/DDBJ databases">
        <authorList>
            <person name="Kim H.J."/>
            <person name="Triplett B.A."/>
        </authorList>
    </citation>
    <scope>NUCLEOTIDE SEQUENCE [LARGE SCALE GENOMIC DNA]</scope>
    <source>
        <strain evidence="12 13">DSM 29150</strain>
    </source>
</reference>
<dbReference type="SMART" id="SM00091">
    <property type="entry name" value="PAS"/>
    <property type="match status" value="2"/>
</dbReference>
<dbReference type="CDD" id="cd17546">
    <property type="entry name" value="REC_hyHK_CKI1_RcsC-like"/>
    <property type="match status" value="1"/>
</dbReference>
<dbReference type="InterPro" id="IPR001789">
    <property type="entry name" value="Sig_transdc_resp-reg_receiver"/>
</dbReference>
<dbReference type="InterPro" id="IPR001610">
    <property type="entry name" value="PAC"/>
</dbReference>
<dbReference type="PROSITE" id="PS50113">
    <property type="entry name" value="PAC"/>
    <property type="match status" value="2"/>
</dbReference>
<dbReference type="InterPro" id="IPR000014">
    <property type="entry name" value="PAS"/>
</dbReference>
<dbReference type="InterPro" id="IPR029016">
    <property type="entry name" value="GAF-like_dom_sf"/>
</dbReference>
<dbReference type="InterPro" id="IPR004358">
    <property type="entry name" value="Sig_transdc_His_kin-like_C"/>
</dbReference>
<feature type="modified residue" description="4-aspartylphosphate" evidence="6">
    <location>
        <position position="1127"/>
    </location>
</feature>
<accession>A0A238VHS7</accession>
<dbReference type="PROSITE" id="PS50110">
    <property type="entry name" value="RESPONSE_REGULATORY"/>
    <property type="match status" value="1"/>
</dbReference>
<name>A0A238VHS7_9FLAO</name>
<dbReference type="SUPFAM" id="SSF55874">
    <property type="entry name" value="ATPase domain of HSP90 chaperone/DNA topoisomerase II/histidine kinase"/>
    <property type="match status" value="1"/>
</dbReference>
<feature type="domain" description="PAS" evidence="10">
    <location>
        <begin position="282"/>
        <end position="354"/>
    </location>
</feature>
<dbReference type="EC" id="2.7.13.3" evidence="2"/>
<dbReference type="InterPro" id="IPR005467">
    <property type="entry name" value="His_kinase_dom"/>
</dbReference>
<evidence type="ECO:0000256" key="4">
    <source>
        <dbReference type="ARBA" id="ARBA00022679"/>
    </source>
</evidence>
<dbReference type="InterPro" id="IPR035965">
    <property type="entry name" value="PAS-like_dom_sf"/>
</dbReference>
<dbReference type="SUPFAM" id="SSF52172">
    <property type="entry name" value="CheY-like"/>
    <property type="match status" value="1"/>
</dbReference>